<dbReference type="Proteomes" id="UP000265120">
    <property type="component" value="Chromosome 2"/>
</dbReference>
<feature type="region of interest" description="Disordered" evidence="3">
    <location>
        <begin position="25"/>
        <end position="82"/>
    </location>
</feature>
<dbReference type="PANTHER" id="PTHR23159:SF63">
    <property type="entry name" value="CILIARY ROOTLET COILED-COIL, ROOTLETIN FAMILY MEMBER 2"/>
    <property type="match status" value="1"/>
</dbReference>
<dbReference type="Pfam" id="PF15035">
    <property type="entry name" value="Rootletin"/>
    <property type="match status" value="1"/>
</dbReference>
<feature type="domain" description="Rootletin-like coiled-coil" evidence="4">
    <location>
        <begin position="137"/>
        <end position="318"/>
    </location>
</feature>
<dbReference type="Ensembl" id="ENSCSET00000004951.1">
    <property type="protein sequence ID" value="ENSCSEP00000004895.1"/>
    <property type="gene ID" value="ENSCSEG00000003175.1"/>
</dbReference>
<feature type="compositionally biased region" description="Low complexity" evidence="3">
    <location>
        <begin position="28"/>
        <end position="38"/>
    </location>
</feature>
<dbReference type="InParanoid" id="A0A3P8UXF6"/>
<name>A0A3P8UXF6_CYNSE</name>
<organism evidence="5 6">
    <name type="scientific">Cynoglossus semilaevis</name>
    <name type="common">Tongue sole</name>
    <dbReference type="NCBI Taxonomy" id="244447"/>
    <lineage>
        <taxon>Eukaryota</taxon>
        <taxon>Metazoa</taxon>
        <taxon>Chordata</taxon>
        <taxon>Craniata</taxon>
        <taxon>Vertebrata</taxon>
        <taxon>Euteleostomi</taxon>
        <taxon>Actinopterygii</taxon>
        <taxon>Neopterygii</taxon>
        <taxon>Teleostei</taxon>
        <taxon>Neoteleostei</taxon>
        <taxon>Acanthomorphata</taxon>
        <taxon>Carangaria</taxon>
        <taxon>Pleuronectiformes</taxon>
        <taxon>Pleuronectoidei</taxon>
        <taxon>Cynoglossidae</taxon>
        <taxon>Cynoglossinae</taxon>
        <taxon>Cynoglossus</taxon>
    </lineage>
</organism>
<dbReference type="PANTHER" id="PTHR23159">
    <property type="entry name" value="CENTROSOMAL PROTEIN 2"/>
    <property type="match status" value="1"/>
</dbReference>
<feature type="coiled-coil region" evidence="2">
    <location>
        <begin position="692"/>
        <end position="1017"/>
    </location>
</feature>
<proteinExistence type="predicted"/>
<dbReference type="GO" id="GO:0046849">
    <property type="term" value="P:bone remodeling"/>
    <property type="evidence" value="ECO:0007669"/>
    <property type="project" value="Ensembl"/>
</dbReference>
<evidence type="ECO:0000259" key="4">
    <source>
        <dbReference type="Pfam" id="PF15035"/>
    </source>
</evidence>
<feature type="coiled-coil region" evidence="2">
    <location>
        <begin position="1311"/>
        <end position="1395"/>
    </location>
</feature>
<feature type="coiled-coil region" evidence="2">
    <location>
        <begin position="482"/>
        <end position="656"/>
    </location>
</feature>
<dbReference type="GeneTree" id="ENSGT00940000164964"/>
<dbReference type="InterPro" id="IPR055167">
    <property type="entry name" value="Rootletin-like_CC"/>
</dbReference>
<reference evidence="5" key="3">
    <citation type="submission" date="2025-09" db="UniProtKB">
        <authorList>
            <consortium name="Ensembl"/>
        </authorList>
    </citation>
    <scope>IDENTIFICATION</scope>
</reference>
<feature type="coiled-coil region" evidence="2">
    <location>
        <begin position="153"/>
        <end position="236"/>
    </location>
</feature>
<evidence type="ECO:0000313" key="6">
    <source>
        <dbReference type="Proteomes" id="UP000265120"/>
    </source>
</evidence>
<feature type="coiled-coil region" evidence="2">
    <location>
        <begin position="1073"/>
        <end position="1286"/>
    </location>
</feature>
<dbReference type="FunCoup" id="A0A3P8UXF6">
    <property type="interactions" value="571"/>
</dbReference>
<protein>
    <submittedName>
        <fullName evidence="5">Ciliary rootlet coiled-coil, rootletin family member 2</fullName>
    </submittedName>
</protein>
<feature type="coiled-coil region" evidence="2">
    <location>
        <begin position="404"/>
        <end position="438"/>
    </location>
</feature>
<evidence type="ECO:0000256" key="3">
    <source>
        <dbReference type="SAM" id="MobiDB-lite"/>
    </source>
</evidence>
<reference evidence="5 6" key="1">
    <citation type="journal article" date="2014" name="Nat. Genet.">
        <title>Whole-genome sequence of a flatfish provides insights into ZW sex chromosome evolution and adaptation to a benthic lifestyle.</title>
        <authorList>
            <person name="Chen S."/>
            <person name="Zhang G."/>
            <person name="Shao C."/>
            <person name="Huang Q."/>
            <person name="Liu G."/>
            <person name="Zhang P."/>
            <person name="Song W."/>
            <person name="An N."/>
            <person name="Chalopin D."/>
            <person name="Volff J.N."/>
            <person name="Hong Y."/>
            <person name="Li Q."/>
            <person name="Sha Z."/>
            <person name="Zhou H."/>
            <person name="Xie M."/>
            <person name="Yu Q."/>
            <person name="Liu Y."/>
            <person name="Xiang H."/>
            <person name="Wang N."/>
            <person name="Wu K."/>
            <person name="Yang C."/>
            <person name="Zhou Q."/>
            <person name="Liao X."/>
            <person name="Yang L."/>
            <person name="Hu Q."/>
            <person name="Zhang J."/>
            <person name="Meng L."/>
            <person name="Jin L."/>
            <person name="Tian Y."/>
            <person name="Lian J."/>
            <person name="Yang J."/>
            <person name="Miao G."/>
            <person name="Liu S."/>
            <person name="Liang Z."/>
            <person name="Yan F."/>
            <person name="Li Y."/>
            <person name="Sun B."/>
            <person name="Zhang H."/>
            <person name="Zhang J."/>
            <person name="Zhu Y."/>
            <person name="Du M."/>
            <person name="Zhao Y."/>
            <person name="Schartl M."/>
            <person name="Tang Q."/>
            <person name="Wang J."/>
        </authorList>
    </citation>
    <scope>NUCLEOTIDE SEQUENCE</scope>
</reference>
<sequence length="1411" mass="163240">MSFRWEPSADSPRLEAVIQKLEESFLQSDSSSEVTSFSVQDDGHDTDFRPLPASTRIHHSITRGAAELPPSERSEDGDQLGRRSLREPVCLSEMDYEHTPDKQTSVTDLVDQMLTLHAADSDQESVFLQNKERAYSQRLQLYQEAQGRQAQLVEKLQTKVLQYKKRCGELEELALEKTSDLEKMRLLLQTHLDRAQRQQQTEQDLNTAIEKKCFQLEEEQKRCASLSRVNSVLREQLEQAGTVNQELTESLWKVQEDVELWGNHLQKEQETRAPRLTREQPRVKVLWRQASSLQCSFTHLRTFTDRTLSDMRGEFVAVRQQLRSVCMSLEARAVQNSTSSGAEISALEKQLRDKLKEALQHQSQWDTEKVRLNSRILELSDTVKHLRGRNNEKDASLAAAHVSLDTMEKRRTEDKADMKDLRTEIQTLQKILSQVHKLVGGKGSDNSLAQPDWSALKNNTVMAVQSALSKHQKQAQDLRGCLDAALEQVDDLRRHLQERDSEKRELELKVQEVLRESQEAKTSLAESIRDSSRYCRSLELISSEKDSQEKLVSGLQQEVDSQRAELEALQGSSLELQRTQDFLMQQREDLEMQLTRQQTEAQRGKSSLEELEEKHSQLRRELVTVKENLNQITLQKEVLEEDKASLSLAVSKLESQGSAQEVAITKLQSQEANLKNSLSKMVVLSKGLAKDKVELNRILLQKEGEKAELDERRREAEVERAAAREETARVQQEIMNLLAEKQVLDSSHSHMHNLCQKLEAELSLLQREKTQALEQHSQVTRQMQVISEELYVCKKELETKSTSLKRATQDREELAKEKAALDVNLNSTERKAYGLMQELVALRAEKESLEAALFESQAENTRIEEEKHGLLLTNEALTRDSACKRVEAEQQLAQAAEKEKTLVEKLTQSERQARVTLNKMEEIHRDQLETERQKHERRCVELRFQWEQAEEQLRRQCQEQRVCSQQELQQVQEEQAKLQQDFNKRLLQAESEKQQALSQKEAEKAALTERFTALQHDLATAHSELEHTKRESLSKHEQDKVKHNRVLRASVGHFVSNASCYFFPCPSVFQNVIAALRYELKELRTEFEESLNSHENTKKSFAEQVRELNKQREHAEKELEGLRQQTQAAQDALVKGQQELIELHRELQECAQERDRQRKEALDQRRLLGDESREREAVQSSNQELRVFVKRAESENKSLKRALEERNQKVAVLEECRSSMDQEANALRSSVRDLEKTRLQARRDLQELRRQVKILESESSRQKQELQELQARLFQEERKEEEARREAFSLRQKVLECEAGRDAALNEVAVLQCHLLEMESKEQQSQELLQEKEAFLQQSGQQHRDTYTQMKDALENAKDQVRKLTARVVLSEQKCEALQRQLNQSEAKSKDLDLKLTRLCSAVRLTVHKGH</sequence>
<reference evidence="5" key="2">
    <citation type="submission" date="2025-08" db="UniProtKB">
        <authorList>
            <consortium name="Ensembl"/>
        </authorList>
    </citation>
    <scope>IDENTIFICATION</scope>
</reference>
<dbReference type="STRING" id="244447.ENSCSEP00000004895"/>
<evidence type="ECO:0000256" key="2">
    <source>
        <dbReference type="SAM" id="Coils"/>
    </source>
</evidence>
<accession>A0A3P8UXF6</accession>
<evidence type="ECO:0000313" key="5">
    <source>
        <dbReference type="Ensembl" id="ENSCSEP00000004895.1"/>
    </source>
</evidence>
<evidence type="ECO:0000256" key="1">
    <source>
        <dbReference type="ARBA" id="ARBA00023054"/>
    </source>
</evidence>
<feature type="compositionally biased region" description="Basic and acidic residues" evidence="3">
    <location>
        <begin position="70"/>
        <end position="82"/>
    </location>
</feature>
<keyword evidence="6" id="KW-1185">Reference proteome</keyword>
<keyword evidence="1 2" id="KW-0175">Coiled coil</keyword>
<dbReference type="GO" id="GO:0097546">
    <property type="term" value="C:ciliary base"/>
    <property type="evidence" value="ECO:0007669"/>
    <property type="project" value="Ensembl"/>
</dbReference>